<dbReference type="InterPro" id="IPR011761">
    <property type="entry name" value="ATP-grasp"/>
</dbReference>
<dbReference type="SUPFAM" id="SSF56059">
    <property type="entry name" value="Glutathione synthetase ATP-binding domain-like"/>
    <property type="match status" value="1"/>
</dbReference>
<dbReference type="Pfam" id="PF02655">
    <property type="entry name" value="ATP-grasp_3"/>
    <property type="match status" value="1"/>
</dbReference>
<proteinExistence type="predicted"/>
<organism evidence="4 5">
    <name type="scientific">Clostridium felsineum</name>
    <dbReference type="NCBI Taxonomy" id="36839"/>
    <lineage>
        <taxon>Bacteria</taxon>
        <taxon>Bacillati</taxon>
        <taxon>Bacillota</taxon>
        <taxon>Clostridia</taxon>
        <taxon>Eubacteriales</taxon>
        <taxon>Clostridiaceae</taxon>
        <taxon>Clostridium</taxon>
    </lineage>
</organism>
<keyword evidence="5" id="KW-1185">Reference proteome</keyword>
<dbReference type="InterPro" id="IPR048764">
    <property type="entry name" value="PylC_N"/>
</dbReference>
<dbReference type="KEGG" id="crw:CROST_020410"/>
<keyword evidence="2" id="KW-0547">Nucleotide-binding</keyword>
<dbReference type="GO" id="GO:0016874">
    <property type="term" value="F:ligase activity"/>
    <property type="evidence" value="ECO:0007669"/>
    <property type="project" value="UniProtKB-KW"/>
</dbReference>
<dbReference type="PANTHER" id="PTHR43585">
    <property type="entry name" value="FUMIPYRROLE BIOSYNTHESIS PROTEIN C"/>
    <property type="match status" value="1"/>
</dbReference>
<dbReference type="GO" id="GO:0046872">
    <property type="term" value="F:metal ion binding"/>
    <property type="evidence" value="ECO:0007669"/>
    <property type="project" value="InterPro"/>
</dbReference>
<accession>A0A1S8L943</accession>
<protein>
    <submittedName>
        <fullName evidence="4">Carbamoyl-phosphate synthase large chain</fullName>
    </submittedName>
</protein>
<dbReference type="Pfam" id="PF21360">
    <property type="entry name" value="PylC-like_N"/>
    <property type="match status" value="1"/>
</dbReference>
<dbReference type="InterPro" id="IPR013815">
    <property type="entry name" value="ATP_grasp_subdomain_1"/>
</dbReference>
<dbReference type="Proteomes" id="UP000190951">
    <property type="component" value="Chromosome"/>
</dbReference>
<sequence length="315" mass="36158">MNILLTAVGKRVQLIKCLQRNAKVFGCDISGLAPAAKFVDGFFKVKKYNEEGYIEDIFNICKKEKIDFLIPLFEREFLSLCTYRKELRELGTELILSGKSIIEICNDKWKTYEFFKENNIDSPITYLKGKINKDIIYPLIIKPLDGMGSSSVFKINNEKELNFFSEYVENPILQQFIEGREYTIDTLCDLKGRVIFAIPRERIEVRSGEVTKSRTVKDENIIKAVKNLCEKLQKEALKNGENVIGPLTIQCIVDNRGKVYFIEINPRFGGGVPLSFEAGGDYGKYLGDIKNNINIETIDDFKELTMLRYDEAIYV</sequence>
<evidence type="ECO:0000256" key="1">
    <source>
        <dbReference type="ARBA" id="ARBA00022598"/>
    </source>
</evidence>
<name>A0A1S8L943_9CLOT</name>
<gene>
    <name evidence="4" type="primary">carB_1</name>
    <name evidence="4" type="ORF">CROST_020410</name>
</gene>
<dbReference type="AlphaFoldDB" id="A0A1S8L943"/>
<dbReference type="GO" id="GO:0005524">
    <property type="term" value="F:ATP binding"/>
    <property type="evidence" value="ECO:0007669"/>
    <property type="project" value="UniProtKB-UniRule"/>
</dbReference>
<keyword evidence="3" id="KW-0067">ATP-binding</keyword>
<dbReference type="PROSITE" id="PS50975">
    <property type="entry name" value="ATP_GRASP"/>
    <property type="match status" value="1"/>
</dbReference>
<dbReference type="PANTHER" id="PTHR43585:SF2">
    <property type="entry name" value="ATP-GRASP ENZYME FSQD"/>
    <property type="match status" value="1"/>
</dbReference>
<evidence type="ECO:0000313" key="4">
    <source>
        <dbReference type="EMBL" id="URZ11324.1"/>
    </source>
</evidence>
<evidence type="ECO:0000256" key="2">
    <source>
        <dbReference type="ARBA" id="ARBA00022741"/>
    </source>
</evidence>
<evidence type="ECO:0000313" key="5">
    <source>
        <dbReference type="Proteomes" id="UP000190951"/>
    </source>
</evidence>
<dbReference type="RefSeq" id="WP_077835014.1">
    <property type="nucleotide sequence ID" value="NZ_CP096983.1"/>
</dbReference>
<dbReference type="NCBIfam" id="NF009403">
    <property type="entry name" value="PRK12767.1-2"/>
    <property type="match status" value="1"/>
</dbReference>
<dbReference type="Gene3D" id="3.30.1490.20">
    <property type="entry name" value="ATP-grasp fold, A domain"/>
    <property type="match status" value="1"/>
</dbReference>
<evidence type="ECO:0000256" key="3">
    <source>
        <dbReference type="ARBA" id="ARBA00022840"/>
    </source>
</evidence>
<dbReference type="InterPro" id="IPR052032">
    <property type="entry name" value="ATP-dep_AA_Ligase"/>
</dbReference>
<dbReference type="Gene3D" id="3.40.50.20">
    <property type="match status" value="1"/>
</dbReference>
<dbReference type="EMBL" id="CP096983">
    <property type="protein sequence ID" value="URZ11324.1"/>
    <property type="molecule type" value="Genomic_DNA"/>
</dbReference>
<keyword evidence="1" id="KW-0436">Ligase</keyword>
<dbReference type="Gene3D" id="3.30.470.20">
    <property type="entry name" value="ATP-grasp fold, B domain"/>
    <property type="match status" value="1"/>
</dbReference>
<dbReference type="STRING" id="84029.CROST_16280"/>
<dbReference type="InterPro" id="IPR003806">
    <property type="entry name" value="ATP-grasp_PylC-type"/>
</dbReference>
<reference evidence="4 5" key="1">
    <citation type="submission" date="2022-04" db="EMBL/GenBank/DDBJ databases">
        <title>Genome sequence of C. roseum typestrain.</title>
        <authorList>
            <person name="Poehlein A."/>
            <person name="Schoch T."/>
            <person name="Duerre P."/>
            <person name="Daniel R."/>
        </authorList>
    </citation>
    <scope>NUCLEOTIDE SEQUENCE [LARGE SCALE GENOMIC DNA]</scope>
    <source>
        <strain evidence="4 5">DSM 7320</strain>
    </source>
</reference>